<evidence type="ECO:0000313" key="3">
    <source>
        <dbReference type="EMBL" id="TBU21743.1"/>
    </source>
</evidence>
<feature type="signal peptide" evidence="2">
    <location>
        <begin position="1"/>
        <end position="19"/>
    </location>
</feature>
<organism evidence="3">
    <name type="scientific">Dichomitus squalens</name>
    <dbReference type="NCBI Taxonomy" id="114155"/>
    <lineage>
        <taxon>Eukaryota</taxon>
        <taxon>Fungi</taxon>
        <taxon>Dikarya</taxon>
        <taxon>Basidiomycota</taxon>
        <taxon>Agaricomycotina</taxon>
        <taxon>Agaricomycetes</taxon>
        <taxon>Polyporales</taxon>
        <taxon>Polyporaceae</taxon>
        <taxon>Dichomitus</taxon>
    </lineage>
</organism>
<dbReference type="EMBL" id="ML143579">
    <property type="protein sequence ID" value="TBU21743.1"/>
    <property type="molecule type" value="Genomic_DNA"/>
</dbReference>
<sequence>MSSLSVSLILYSACGTGSWTTVTHGAAPTSRARQPPARVSAQVAAGEHFGCLRDHRGLASPRGTSPKARRNAGPQRERTYLCGGLLVTLARGSSIRSPRMDSC</sequence>
<evidence type="ECO:0000256" key="1">
    <source>
        <dbReference type="SAM" id="MobiDB-lite"/>
    </source>
</evidence>
<proteinExistence type="predicted"/>
<feature type="region of interest" description="Disordered" evidence="1">
    <location>
        <begin position="54"/>
        <end position="76"/>
    </location>
</feature>
<name>A0A4V2JYM9_9APHY</name>
<gene>
    <name evidence="3" type="ORF">BD311DRAFT_190457</name>
</gene>
<accession>A0A4V2JYM9</accession>
<evidence type="ECO:0000256" key="2">
    <source>
        <dbReference type="SAM" id="SignalP"/>
    </source>
</evidence>
<keyword evidence="2" id="KW-0732">Signal</keyword>
<dbReference type="AlphaFoldDB" id="A0A4V2JYM9"/>
<protein>
    <recommendedName>
        <fullName evidence="4">Secreted protein</fullName>
    </recommendedName>
</protein>
<feature type="chain" id="PRO_5020481130" description="Secreted protein" evidence="2">
    <location>
        <begin position="20"/>
        <end position="103"/>
    </location>
</feature>
<dbReference type="Proteomes" id="UP000292957">
    <property type="component" value="Unassembled WGS sequence"/>
</dbReference>
<evidence type="ECO:0008006" key="4">
    <source>
        <dbReference type="Google" id="ProtNLM"/>
    </source>
</evidence>
<reference evidence="3" key="1">
    <citation type="submission" date="2019-01" db="EMBL/GenBank/DDBJ databases">
        <title>Draft genome sequences of three monokaryotic isolates of the white-rot basidiomycete fungus Dichomitus squalens.</title>
        <authorList>
            <consortium name="DOE Joint Genome Institute"/>
            <person name="Lopez S.C."/>
            <person name="Andreopoulos B."/>
            <person name="Pangilinan J."/>
            <person name="Lipzen A."/>
            <person name="Riley R."/>
            <person name="Ahrendt S."/>
            <person name="Ng V."/>
            <person name="Barry K."/>
            <person name="Daum C."/>
            <person name="Grigoriev I.V."/>
            <person name="Hilden K.S."/>
            <person name="Makela M.R."/>
            <person name="de Vries R.P."/>
        </authorList>
    </citation>
    <scope>NUCLEOTIDE SEQUENCE [LARGE SCALE GENOMIC DNA]</scope>
    <source>
        <strain evidence="3">OM18370.1</strain>
    </source>
</reference>